<dbReference type="eggNOG" id="ENOG502ZAIE">
    <property type="taxonomic scope" value="Bacteria"/>
</dbReference>
<evidence type="ECO:0000256" key="1">
    <source>
        <dbReference type="ARBA" id="ARBA00004635"/>
    </source>
</evidence>
<dbReference type="Pfam" id="PF05504">
    <property type="entry name" value="Spore_GerAC"/>
    <property type="match status" value="1"/>
</dbReference>
<keyword evidence="5" id="KW-0472">Membrane</keyword>
<keyword evidence="7" id="KW-0449">Lipoprotein</keyword>
<dbReference type="GO" id="GO:0016020">
    <property type="term" value="C:membrane"/>
    <property type="evidence" value="ECO:0007669"/>
    <property type="project" value="UniProtKB-SubCell"/>
</dbReference>
<dbReference type="Proteomes" id="UP000008550">
    <property type="component" value="Chromosome"/>
</dbReference>
<dbReference type="PANTHER" id="PTHR35789:SF1">
    <property type="entry name" value="SPORE GERMINATION PROTEIN B3"/>
    <property type="match status" value="1"/>
</dbReference>
<dbReference type="STRING" id="498761.HM1_0941"/>
<feature type="domain" description="Spore germination protein N-terminal" evidence="10">
    <location>
        <begin position="15"/>
        <end position="189"/>
    </location>
</feature>
<dbReference type="HOGENOM" id="CLU_051140_0_0_9"/>
<dbReference type="PANTHER" id="PTHR35789">
    <property type="entry name" value="SPORE GERMINATION PROTEIN B3"/>
    <property type="match status" value="1"/>
</dbReference>
<dbReference type="NCBIfam" id="TIGR02887">
    <property type="entry name" value="spore_ger_x_C"/>
    <property type="match status" value="1"/>
</dbReference>
<evidence type="ECO:0000256" key="3">
    <source>
        <dbReference type="ARBA" id="ARBA00022544"/>
    </source>
</evidence>
<dbReference type="InterPro" id="IPR057336">
    <property type="entry name" value="GerAC_N"/>
</dbReference>
<dbReference type="InterPro" id="IPR046953">
    <property type="entry name" value="Spore_GerAC-like_C"/>
</dbReference>
<name>B0TA88_HELMI</name>
<dbReference type="KEGG" id="hmo:HM1_0941"/>
<evidence type="ECO:0000256" key="8">
    <source>
        <dbReference type="SAM" id="Coils"/>
    </source>
</evidence>
<keyword evidence="4" id="KW-0732">Signal</keyword>
<dbReference type="Pfam" id="PF25198">
    <property type="entry name" value="Spore_GerAC_N"/>
    <property type="match status" value="1"/>
</dbReference>
<keyword evidence="3" id="KW-0309">Germination</keyword>
<sequence length="379" mass="42688">MVCLCLILPSAGCWNYREIRELAIVVGAAFDKQDEGIHLTVELMSTKTGEKTEGSGTLGIRPQRFESYGKTVFEAVRNMIAKTGKRLYWSHAKAFIVSEEMAKDGMIQLIDWINRDAEVRLQTWILVTRGEKASDILKTKSKLFDTVSMQLEEALRRYSNSGKLLSSTVGDFVEEMESPGIGATAPLVQTAENAGDKIPQIGGTALFRGERLVGYLDADQTRNLLFIRDRMKGGGLIAISTEEPKTKVSLEIYRSDTKRQLHVEGHRPVIELTVEPLADIAEISTEKDVISLEKKEELTEKANKQLARELQETIREVQEKYQTDVFGFGQMIYRRRPDLWEAIEQTGWGRLFPDLEVRTIVNFKLKGSALLSEPTKVGE</sequence>
<organism evidence="11 12">
    <name type="scientific">Heliobacterium modesticaldum (strain ATCC 51547 / Ice1)</name>
    <dbReference type="NCBI Taxonomy" id="498761"/>
    <lineage>
        <taxon>Bacteria</taxon>
        <taxon>Bacillati</taxon>
        <taxon>Bacillota</taxon>
        <taxon>Clostridia</taxon>
        <taxon>Eubacteriales</taxon>
        <taxon>Heliobacteriaceae</taxon>
        <taxon>Heliomicrobium</taxon>
    </lineage>
</organism>
<evidence type="ECO:0000256" key="6">
    <source>
        <dbReference type="ARBA" id="ARBA00023139"/>
    </source>
</evidence>
<gene>
    <name evidence="11" type="primary">gerAC</name>
    <name evidence="11" type="ORF">HM1_0941</name>
</gene>
<dbReference type="InterPro" id="IPR008844">
    <property type="entry name" value="Spore_GerAC-like"/>
</dbReference>
<proteinExistence type="inferred from homology"/>
<protein>
    <submittedName>
        <fullName evidence="11">Spore germination protein b3, gerac, putative</fullName>
    </submittedName>
</protein>
<dbReference type="InterPro" id="IPR038501">
    <property type="entry name" value="Spore_GerAC_C_sf"/>
</dbReference>
<reference evidence="11 12" key="1">
    <citation type="journal article" date="2008" name="J. Bacteriol.">
        <title>The genome of Heliobacterium modesticaldum, a phototrophic representative of the Firmicutes containing the simplest photosynthetic apparatus.</title>
        <authorList>
            <person name="Sattley W.M."/>
            <person name="Madigan M.T."/>
            <person name="Swingley W.D."/>
            <person name="Cheung P.C."/>
            <person name="Clocksin K.M."/>
            <person name="Conrad A.L."/>
            <person name="Dejesa L.C."/>
            <person name="Honchak B.M."/>
            <person name="Jung D.O."/>
            <person name="Karbach L.E."/>
            <person name="Kurdoglu A."/>
            <person name="Lahiri S."/>
            <person name="Mastrian S.D."/>
            <person name="Page L.E."/>
            <person name="Taylor H.L."/>
            <person name="Wang Z.T."/>
            <person name="Raymond J."/>
            <person name="Chen M."/>
            <person name="Blankenship R.E."/>
            <person name="Touchman J.W."/>
        </authorList>
    </citation>
    <scope>NUCLEOTIDE SEQUENCE [LARGE SCALE GENOMIC DNA]</scope>
    <source>
        <strain evidence="12">ATCC 51547 / Ice1</strain>
    </source>
</reference>
<keyword evidence="8" id="KW-0175">Coiled coil</keyword>
<accession>B0TA88</accession>
<evidence type="ECO:0000256" key="2">
    <source>
        <dbReference type="ARBA" id="ARBA00007886"/>
    </source>
</evidence>
<dbReference type="GO" id="GO:0009847">
    <property type="term" value="P:spore germination"/>
    <property type="evidence" value="ECO:0007669"/>
    <property type="project" value="InterPro"/>
</dbReference>
<feature type="domain" description="Spore germination GerAC-like C-terminal" evidence="9">
    <location>
        <begin position="203"/>
        <end position="367"/>
    </location>
</feature>
<comment type="similarity">
    <text evidence="2">Belongs to the GerABKC lipoprotein family.</text>
</comment>
<feature type="coiled-coil region" evidence="8">
    <location>
        <begin position="289"/>
        <end position="323"/>
    </location>
</feature>
<evidence type="ECO:0000313" key="11">
    <source>
        <dbReference type="EMBL" id="ABZ83625.1"/>
    </source>
</evidence>
<evidence type="ECO:0000313" key="12">
    <source>
        <dbReference type="Proteomes" id="UP000008550"/>
    </source>
</evidence>
<dbReference type="Gene3D" id="3.30.300.210">
    <property type="entry name" value="Nutrient germinant receptor protein C, domain 3"/>
    <property type="match status" value="1"/>
</dbReference>
<evidence type="ECO:0000256" key="4">
    <source>
        <dbReference type="ARBA" id="ARBA00022729"/>
    </source>
</evidence>
<evidence type="ECO:0000259" key="10">
    <source>
        <dbReference type="Pfam" id="PF25198"/>
    </source>
</evidence>
<comment type="subcellular location">
    <subcellularLocation>
        <location evidence="1">Membrane</location>
        <topology evidence="1">Lipid-anchor</topology>
    </subcellularLocation>
</comment>
<evidence type="ECO:0000259" key="9">
    <source>
        <dbReference type="Pfam" id="PF05504"/>
    </source>
</evidence>
<evidence type="ECO:0000256" key="5">
    <source>
        <dbReference type="ARBA" id="ARBA00023136"/>
    </source>
</evidence>
<evidence type="ECO:0000256" key="7">
    <source>
        <dbReference type="ARBA" id="ARBA00023288"/>
    </source>
</evidence>
<dbReference type="AlphaFoldDB" id="B0TA88"/>
<dbReference type="EMBL" id="CP000930">
    <property type="protein sequence ID" value="ABZ83625.1"/>
    <property type="molecule type" value="Genomic_DNA"/>
</dbReference>
<keyword evidence="12" id="KW-1185">Reference proteome</keyword>
<keyword evidence="6" id="KW-0564">Palmitate</keyword>